<proteinExistence type="predicted"/>
<evidence type="ECO:0000313" key="3">
    <source>
        <dbReference type="Proteomes" id="UP001499843"/>
    </source>
</evidence>
<organism evidence="2 3">
    <name type="scientific">Nonomuraea monospora</name>
    <dbReference type="NCBI Taxonomy" id="568818"/>
    <lineage>
        <taxon>Bacteria</taxon>
        <taxon>Bacillati</taxon>
        <taxon>Actinomycetota</taxon>
        <taxon>Actinomycetes</taxon>
        <taxon>Streptosporangiales</taxon>
        <taxon>Streptosporangiaceae</taxon>
        <taxon>Nonomuraea</taxon>
    </lineage>
</organism>
<name>A0ABN3CE04_9ACTN</name>
<protein>
    <submittedName>
        <fullName evidence="2">Uncharacterized protein</fullName>
    </submittedName>
</protein>
<keyword evidence="3" id="KW-1185">Reference proteome</keyword>
<evidence type="ECO:0000256" key="1">
    <source>
        <dbReference type="SAM" id="Phobius"/>
    </source>
</evidence>
<dbReference type="Proteomes" id="UP001499843">
    <property type="component" value="Unassembled WGS sequence"/>
</dbReference>
<evidence type="ECO:0000313" key="2">
    <source>
        <dbReference type="EMBL" id="GAA2206937.1"/>
    </source>
</evidence>
<reference evidence="2 3" key="1">
    <citation type="journal article" date="2019" name="Int. J. Syst. Evol. Microbiol.">
        <title>The Global Catalogue of Microorganisms (GCM) 10K type strain sequencing project: providing services to taxonomists for standard genome sequencing and annotation.</title>
        <authorList>
            <consortium name="The Broad Institute Genomics Platform"/>
            <consortium name="The Broad Institute Genome Sequencing Center for Infectious Disease"/>
            <person name="Wu L."/>
            <person name="Ma J."/>
        </authorList>
    </citation>
    <scope>NUCLEOTIDE SEQUENCE [LARGE SCALE GENOMIC DNA]</scope>
    <source>
        <strain evidence="2 3">JCM 16114</strain>
    </source>
</reference>
<sequence length="47" mass="4869">MNLLSSLALVALLVGMAVALTQKVWPVALLCLGLFLALLAEAGFIVT</sequence>
<dbReference type="RefSeq" id="WP_344473649.1">
    <property type="nucleotide sequence ID" value="NZ_BAAAQX010000005.1"/>
</dbReference>
<keyword evidence="1" id="KW-0472">Membrane</keyword>
<keyword evidence="1" id="KW-1133">Transmembrane helix</keyword>
<gene>
    <name evidence="2" type="ORF">GCM10009850_023950</name>
</gene>
<feature type="transmembrane region" description="Helical" evidence="1">
    <location>
        <begin position="27"/>
        <end position="46"/>
    </location>
</feature>
<accession>A0ABN3CE04</accession>
<dbReference type="EMBL" id="BAAAQX010000005">
    <property type="protein sequence ID" value="GAA2206937.1"/>
    <property type="molecule type" value="Genomic_DNA"/>
</dbReference>
<keyword evidence="1" id="KW-0812">Transmembrane</keyword>
<comment type="caution">
    <text evidence="2">The sequence shown here is derived from an EMBL/GenBank/DDBJ whole genome shotgun (WGS) entry which is preliminary data.</text>
</comment>